<keyword evidence="6" id="KW-1185">Reference proteome</keyword>
<evidence type="ECO:0000256" key="1">
    <source>
        <dbReference type="ARBA" id="ARBA00023015"/>
    </source>
</evidence>
<sequence>MYNKKMDEELDCGIRVAFKMFGGKWKLCIIDAINRGIARPNEIHKSIVNSTLRVIEMQLAELLFFGVIDKCTDEDIYPKKTEYRLTSLGKSILPILNEIDKWGTVHSEFVIERQSELLESE</sequence>
<dbReference type="InterPro" id="IPR036390">
    <property type="entry name" value="WH_DNA-bd_sf"/>
</dbReference>
<dbReference type="Proteomes" id="UP000307244">
    <property type="component" value="Unassembled WGS sequence"/>
</dbReference>
<reference evidence="5 6" key="1">
    <citation type="submission" date="2019-04" db="EMBL/GenBank/DDBJ databases">
        <title>Pedobacter sp. RP-3-15 sp. nov., isolated from Arctic soil.</title>
        <authorList>
            <person name="Dahal R.H."/>
            <person name="Kim D.-U."/>
        </authorList>
    </citation>
    <scope>NUCLEOTIDE SEQUENCE [LARGE SCALE GENOMIC DNA]</scope>
    <source>
        <strain evidence="5 6">RP-3-15</strain>
    </source>
</reference>
<dbReference type="PROSITE" id="PS51118">
    <property type="entry name" value="HTH_HXLR"/>
    <property type="match status" value="1"/>
</dbReference>
<keyword evidence="3" id="KW-0804">Transcription</keyword>
<proteinExistence type="predicted"/>
<dbReference type="Pfam" id="PF01638">
    <property type="entry name" value="HxlR"/>
    <property type="match status" value="1"/>
</dbReference>
<dbReference type="AlphaFoldDB" id="A0A4U1CGX2"/>
<dbReference type="OrthoDB" id="8231503at2"/>
<feature type="domain" description="HTH hxlR-type" evidence="4">
    <location>
        <begin position="12"/>
        <end position="111"/>
    </location>
</feature>
<dbReference type="Gene3D" id="1.10.10.10">
    <property type="entry name" value="Winged helix-like DNA-binding domain superfamily/Winged helix DNA-binding domain"/>
    <property type="match status" value="1"/>
</dbReference>
<protein>
    <submittedName>
        <fullName evidence="5">Helix-turn-helix transcriptional regulator</fullName>
    </submittedName>
</protein>
<dbReference type="SUPFAM" id="SSF46785">
    <property type="entry name" value="Winged helix' DNA-binding domain"/>
    <property type="match status" value="1"/>
</dbReference>
<dbReference type="GO" id="GO:0003677">
    <property type="term" value="F:DNA binding"/>
    <property type="evidence" value="ECO:0007669"/>
    <property type="project" value="UniProtKB-KW"/>
</dbReference>
<keyword evidence="1" id="KW-0805">Transcription regulation</keyword>
<dbReference type="EMBL" id="SWBQ01000003">
    <property type="protein sequence ID" value="TKC05807.1"/>
    <property type="molecule type" value="Genomic_DNA"/>
</dbReference>
<dbReference type="InterPro" id="IPR036388">
    <property type="entry name" value="WH-like_DNA-bd_sf"/>
</dbReference>
<accession>A0A4U1CGX2</accession>
<evidence type="ECO:0000313" key="5">
    <source>
        <dbReference type="EMBL" id="TKC05807.1"/>
    </source>
</evidence>
<evidence type="ECO:0000256" key="2">
    <source>
        <dbReference type="ARBA" id="ARBA00023125"/>
    </source>
</evidence>
<keyword evidence="2" id="KW-0238">DNA-binding</keyword>
<evidence type="ECO:0000256" key="3">
    <source>
        <dbReference type="ARBA" id="ARBA00023163"/>
    </source>
</evidence>
<evidence type="ECO:0000313" key="6">
    <source>
        <dbReference type="Proteomes" id="UP000307244"/>
    </source>
</evidence>
<dbReference type="PANTHER" id="PTHR33204">
    <property type="entry name" value="TRANSCRIPTIONAL REGULATOR, MARR FAMILY"/>
    <property type="match status" value="1"/>
</dbReference>
<comment type="caution">
    <text evidence="5">The sequence shown here is derived from an EMBL/GenBank/DDBJ whole genome shotgun (WGS) entry which is preliminary data.</text>
</comment>
<gene>
    <name evidence="5" type="ORF">FA047_10680</name>
</gene>
<dbReference type="InterPro" id="IPR002577">
    <property type="entry name" value="HTH_HxlR"/>
</dbReference>
<dbReference type="RefSeq" id="WP_136836067.1">
    <property type="nucleotide sequence ID" value="NZ_SWBQ01000003.1"/>
</dbReference>
<evidence type="ECO:0000259" key="4">
    <source>
        <dbReference type="PROSITE" id="PS51118"/>
    </source>
</evidence>
<organism evidence="5 6">
    <name type="scientific">Pedobacter frigoris</name>
    <dbReference type="NCBI Taxonomy" id="2571272"/>
    <lineage>
        <taxon>Bacteria</taxon>
        <taxon>Pseudomonadati</taxon>
        <taxon>Bacteroidota</taxon>
        <taxon>Sphingobacteriia</taxon>
        <taxon>Sphingobacteriales</taxon>
        <taxon>Sphingobacteriaceae</taxon>
        <taxon>Pedobacter</taxon>
    </lineage>
</organism>
<name>A0A4U1CGX2_9SPHI</name>